<dbReference type="PRINTS" id="PR00355">
    <property type="entry name" value="ADRENODOXIN"/>
</dbReference>
<dbReference type="GO" id="GO:0046872">
    <property type="term" value="F:metal ion binding"/>
    <property type="evidence" value="ECO:0007669"/>
    <property type="project" value="UniProtKB-KW"/>
</dbReference>
<dbReference type="PROSITE" id="PS51085">
    <property type="entry name" value="2FE2S_FER_2"/>
    <property type="match status" value="1"/>
</dbReference>
<evidence type="ECO:0000256" key="4">
    <source>
        <dbReference type="ARBA" id="ARBA00023004"/>
    </source>
</evidence>
<organism evidence="8 9">
    <name type="scientific">Pseudothioclava arenosa</name>
    <dbReference type="NCBI Taxonomy" id="1795308"/>
    <lineage>
        <taxon>Bacteria</taxon>
        <taxon>Pseudomonadati</taxon>
        <taxon>Pseudomonadota</taxon>
        <taxon>Alphaproteobacteria</taxon>
        <taxon>Rhodobacterales</taxon>
        <taxon>Paracoccaceae</taxon>
        <taxon>Pseudothioclava</taxon>
    </lineage>
</organism>
<evidence type="ECO:0000313" key="9">
    <source>
        <dbReference type="Proteomes" id="UP000243507"/>
    </source>
</evidence>
<accession>A0A2A4CT02</accession>
<feature type="domain" description="2Fe-2S ferredoxin-type" evidence="7">
    <location>
        <begin position="2"/>
        <end position="106"/>
    </location>
</feature>
<evidence type="ECO:0000256" key="6">
    <source>
        <dbReference type="ARBA" id="ARBA00034078"/>
    </source>
</evidence>
<name>A0A2A4CT02_9RHOB</name>
<dbReference type="SUPFAM" id="SSF54292">
    <property type="entry name" value="2Fe-2S ferredoxin-like"/>
    <property type="match status" value="1"/>
</dbReference>
<keyword evidence="3" id="KW-0479">Metal-binding</keyword>
<dbReference type="AlphaFoldDB" id="A0A2A4CT02"/>
<dbReference type="PANTHER" id="PTHR23426:SF65">
    <property type="entry name" value="FERREDOXIN-2, MITOCHONDRIAL"/>
    <property type="match status" value="1"/>
</dbReference>
<dbReference type="GO" id="GO:0051537">
    <property type="term" value="F:2 iron, 2 sulfur cluster binding"/>
    <property type="evidence" value="ECO:0007669"/>
    <property type="project" value="UniProtKB-KW"/>
</dbReference>
<dbReference type="EMBL" id="NTJD01000002">
    <property type="protein sequence ID" value="PCD77392.1"/>
    <property type="molecule type" value="Genomic_DNA"/>
</dbReference>
<protein>
    <submittedName>
        <fullName evidence="8">2Fe-2S ferredoxin</fullName>
    </submittedName>
</protein>
<dbReference type="Pfam" id="PF00111">
    <property type="entry name" value="Fer2"/>
    <property type="match status" value="1"/>
</dbReference>
<dbReference type="InterPro" id="IPR001041">
    <property type="entry name" value="2Fe-2S_ferredoxin-type"/>
</dbReference>
<keyword evidence="4" id="KW-0408">Iron</keyword>
<dbReference type="InterPro" id="IPR012675">
    <property type="entry name" value="Beta-grasp_dom_sf"/>
</dbReference>
<keyword evidence="5" id="KW-0411">Iron-sulfur</keyword>
<dbReference type="GO" id="GO:0140647">
    <property type="term" value="P:P450-containing electron transport chain"/>
    <property type="evidence" value="ECO:0007669"/>
    <property type="project" value="InterPro"/>
</dbReference>
<dbReference type="OrthoDB" id="9799640at2"/>
<dbReference type="PANTHER" id="PTHR23426">
    <property type="entry name" value="FERREDOXIN/ADRENODOXIN"/>
    <property type="match status" value="1"/>
</dbReference>
<evidence type="ECO:0000259" key="7">
    <source>
        <dbReference type="PROSITE" id="PS51085"/>
    </source>
</evidence>
<dbReference type="PROSITE" id="PS00814">
    <property type="entry name" value="ADX"/>
    <property type="match status" value="1"/>
</dbReference>
<dbReference type="GO" id="GO:0009055">
    <property type="term" value="F:electron transfer activity"/>
    <property type="evidence" value="ECO:0007669"/>
    <property type="project" value="TreeGrafter"/>
</dbReference>
<comment type="similarity">
    <text evidence="1">Belongs to the adrenodoxin/putidaredoxin family.</text>
</comment>
<proteinExistence type="inferred from homology"/>
<dbReference type="InterPro" id="IPR001055">
    <property type="entry name" value="Adrenodoxin-like"/>
</dbReference>
<dbReference type="Proteomes" id="UP000243507">
    <property type="component" value="Unassembled WGS sequence"/>
</dbReference>
<dbReference type="InterPro" id="IPR018298">
    <property type="entry name" value="Adrenodoxin_Fe-S_BS"/>
</dbReference>
<dbReference type="Gene3D" id="3.10.20.30">
    <property type="match status" value="1"/>
</dbReference>
<comment type="caution">
    <text evidence="8">The sequence shown here is derived from an EMBL/GenBank/DDBJ whole genome shotgun (WGS) entry which is preliminary data.</text>
</comment>
<evidence type="ECO:0000256" key="3">
    <source>
        <dbReference type="ARBA" id="ARBA00022723"/>
    </source>
</evidence>
<evidence type="ECO:0000256" key="2">
    <source>
        <dbReference type="ARBA" id="ARBA00022714"/>
    </source>
</evidence>
<comment type="cofactor">
    <cofactor evidence="6">
        <name>[2Fe-2S] cluster</name>
        <dbReference type="ChEBI" id="CHEBI:190135"/>
    </cofactor>
</comment>
<evidence type="ECO:0000313" key="8">
    <source>
        <dbReference type="EMBL" id="PCD77392.1"/>
    </source>
</evidence>
<dbReference type="InterPro" id="IPR036010">
    <property type="entry name" value="2Fe-2S_ferredoxin-like_sf"/>
</dbReference>
<dbReference type="RefSeq" id="WP_096430794.1">
    <property type="nucleotide sequence ID" value="NZ_NTJD01000002.1"/>
</dbReference>
<evidence type="ECO:0000256" key="5">
    <source>
        <dbReference type="ARBA" id="ARBA00023014"/>
    </source>
</evidence>
<keyword evidence="2" id="KW-0001">2Fe-2S</keyword>
<sequence>MISLTFLTADGTRIDTEARPGVSLMEAARNASVPGILAECGGACSCSTCHVYVEPGFAGLLPPASEGELDLLDFVCEPDPERSRLSCQITLTEALSGLTVTVPERQG</sequence>
<evidence type="ECO:0000256" key="1">
    <source>
        <dbReference type="ARBA" id="ARBA00010914"/>
    </source>
</evidence>
<reference evidence="8 9" key="1">
    <citation type="submission" date="2017-09" db="EMBL/GenBank/DDBJ databases">
        <title>A multilocus sequence analysis scheme for characterization of bacteria in the genus Thioclava.</title>
        <authorList>
            <person name="Liu Y."/>
            <person name="Shao Z."/>
        </authorList>
    </citation>
    <scope>NUCLEOTIDE SEQUENCE [LARGE SCALE GENOMIC DNA]</scope>
    <source>
        <strain evidence="8 9">CAU 1312</strain>
    </source>
</reference>
<dbReference type="CDD" id="cd00207">
    <property type="entry name" value="fer2"/>
    <property type="match status" value="1"/>
</dbReference>
<keyword evidence="9" id="KW-1185">Reference proteome</keyword>
<gene>
    <name evidence="8" type="ORF">CLN94_02435</name>
</gene>